<dbReference type="KEGG" id="tva:4770759"/>
<dbReference type="VEuPathDB" id="TrichDB:TVAG_401170"/>
<keyword evidence="12" id="KW-0829">Tyrosine-protein kinase</keyword>
<keyword evidence="5" id="KW-0812">Transmembrane</keyword>
<keyword evidence="7" id="KW-0547">Nucleotide-binding</keyword>
<reference evidence="17" key="1">
    <citation type="submission" date="2006-10" db="EMBL/GenBank/DDBJ databases">
        <authorList>
            <person name="Amadeo P."/>
            <person name="Zhao Q."/>
            <person name="Wortman J."/>
            <person name="Fraser-Liggett C."/>
            <person name="Carlton J."/>
        </authorList>
    </citation>
    <scope>NUCLEOTIDE SEQUENCE</scope>
    <source>
        <strain evidence="17">G3</strain>
    </source>
</reference>
<dbReference type="EC" id="2.7.10.1" evidence="2"/>
<comment type="subcellular location">
    <subcellularLocation>
        <location evidence="1">Cell membrane</location>
        <topology evidence="1">Single-pass type I membrane protein</topology>
    </subcellularLocation>
</comment>
<evidence type="ECO:0000256" key="2">
    <source>
        <dbReference type="ARBA" id="ARBA00011902"/>
    </source>
</evidence>
<keyword evidence="3" id="KW-1003">Cell membrane</keyword>
<evidence type="ECO:0000259" key="16">
    <source>
        <dbReference type="Pfam" id="PF12810"/>
    </source>
</evidence>
<sequence length="246" mass="25314">MNEKKGFLYIGGKGTANDTHGIQMGGFNGGGSGYYWNSNYYGGGGGGASDIRLERYSYYDRIIVAGGGGGSGIGGDSSSLYYNKGGSGGGIKGGDGVYQSSNPEYAAYGGTQINPGESGGFNNFRIQADFGYGGSNVCYTCGDPGSGGGGGWFGGAASGYYGFGGAGGSGYVLTLNSFKPDGYVPEREYYLSRASMMNDIQYGNGAIKITILNYAGKDNVIKFRGCSSLGFSFSQLVSFITLPCVI</sequence>
<name>A2E3M5_TRIV3</name>
<dbReference type="GO" id="GO:0004714">
    <property type="term" value="F:transmembrane receptor protein tyrosine kinase activity"/>
    <property type="evidence" value="ECO:0007669"/>
    <property type="project" value="UniProtKB-EC"/>
</dbReference>
<keyword evidence="14" id="KW-0675">Receptor</keyword>
<evidence type="ECO:0000256" key="9">
    <source>
        <dbReference type="ARBA" id="ARBA00022840"/>
    </source>
</evidence>
<reference evidence="17" key="2">
    <citation type="journal article" date="2007" name="Science">
        <title>Draft genome sequence of the sexually transmitted pathogen Trichomonas vaginalis.</title>
        <authorList>
            <person name="Carlton J.M."/>
            <person name="Hirt R.P."/>
            <person name="Silva J.C."/>
            <person name="Delcher A.L."/>
            <person name="Schatz M."/>
            <person name="Zhao Q."/>
            <person name="Wortman J.R."/>
            <person name="Bidwell S.L."/>
            <person name="Alsmark U.C.M."/>
            <person name="Besteiro S."/>
            <person name="Sicheritz-Ponten T."/>
            <person name="Noel C.J."/>
            <person name="Dacks J.B."/>
            <person name="Foster P.G."/>
            <person name="Simillion C."/>
            <person name="Van de Peer Y."/>
            <person name="Miranda-Saavedra D."/>
            <person name="Barton G.J."/>
            <person name="Westrop G.D."/>
            <person name="Mueller S."/>
            <person name="Dessi D."/>
            <person name="Fiori P.L."/>
            <person name="Ren Q."/>
            <person name="Paulsen I."/>
            <person name="Zhang H."/>
            <person name="Bastida-Corcuera F.D."/>
            <person name="Simoes-Barbosa A."/>
            <person name="Brown M.T."/>
            <person name="Hayes R.D."/>
            <person name="Mukherjee M."/>
            <person name="Okumura C.Y."/>
            <person name="Schneider R."/>
            <person name="Smith A.J."/>
            <person name="Vanacova S."/>
            <person name="Villalvazo M."/>
            <person name="Haas B.J."/>
            <person name="Pertea M."/>
            <person name="Feldblyum T.V."/>
            <person name="Utterback T.R."/>
            <person name="Shu C.L."/>
            <person name="Osoegawa K."/>
            <person name="de Jong P.J."/>
            <person name="Hrdy I."/>
            <person name="Horvathova L."/>
            <person name="Zubacova Z."/>
            <person name="Dolezal P."/>
            <person name="Malik S.B."/>
            <person name="Logsdon J.M. Jr."/>
            <person name="Henze K."/>
            <person name="Gupta A."/>
            <person name="Wang C.C."/>
            <person name="Dunne R.L."/>
            <person name="Upcroft J.A."/>
            <person name="Upcroft P."/>
            <person name="White O."/>
            <person name="Salzberg S.L."/>
            <person name="Tang P."/>
            <person name="Chiu C.-H."/>
            <person name="Lee Y.-S."/>
            <person name="Embley T.M."/>
            <person name="Coombs G.H."/>
            <person name="Mottram J.C."/>
            <person name="Tachezy J."/>
            <person name="Fraser-Liggett C.M."/>
            <person name="Johnson P.J."/>
        </authorList>
    </citation>
    <scope>NUCLEOTIDE SEQUENCE [LARGE SCALE GENOMIC DNA]</scope>
    <source>
        <strain evidence="17">G3</strain>
    </source>
</reference>
<dbReference type="GO" id="GO:0005886">
    <property type="term" value="C:plasma membrane"/>
    <property type="evidence" value="ECO:0007669"/>
    <property type="project" value="UniProtKB-SubCell"/>
</dbReference>
<evidence type="ECO:0000256" key="3">
    <source>
        <dbReference type="ARBA" id="ARBA00022475"/>
    </source>
</evidence>
<evidence type="ECO:0000256" key="13">
    <source>
        <dbReference type="ARBA" id="ARBA00023157"/>
    </source>
</evidence>
<keyword evidence="9" id="KW-0067">ATP-binding</keyword>
<evidence type="ECO:0000256" key="10">
    <source>
        <dbReference type="ARBA" id="ARBA00022989"/>
    </source>
</evidence>
<proteinExistence type="predicted"/>
<accession>A2E3M5</accession>
<dbReference type="VEuPathDB" id="TrichDB:TVAGG3_0647130"/>
<evidence type="ECO:0000256" key="6">
    <source>
        <dbReference type="ARBA" id="ARBA00022729"/>
    </source>
</evidence>
<dbReference type="Proteomes" id="UP000001542">
    <property type="component" value="Unassembled WGS sequence"/>
</dbReference>
<evidence type="ECO:0000256" key="1">
    <source>
        <dbReference type="ARBA" id="ARBA00004251"/>
    </source>
</evidence>
<keyword evidence="10" id="KW-1133">Transmembrane helix</keyword>
<evidence type="ECO:0000256" key="12">
    <source>
        <dbReference type="ARBA" id="ARBA00023137"/>
    </source>
</evidence>
<dbReference type="InParanoid" id="A2E3M5"/>
<keyword evidence="13" id="KW-1015">Disulfide bond</keyword>
<dbReference type="EMBL" id="DS113296">
    <property type="protein sequence ID" value="EAY12791.1"/>
    <property type="molecule type" value="Genomic_DNA"/>
</dbReference>
<evidence type="ECO:0000256" key="11">
    <source>
        <dbReference type="ARBA" id="ARBA00023136"/>
    </source>
</evidence>
<keyword evidence="8" id="KW-0418">Kinase</keyword>
<dbReference type="InterPro" id="IPR055163">
    <property type="entry name" value="ALK/LTK-like_GRD"/>
</dbReference>
<protein>
    <recommendedName>
        <fullName evidence="2">receptor protein-tyrosine kinase</fullName>
        <ecNumber evidence="2">2.7.10.1</ecNumber>
    </recommendedName>
</protein>
<evidence type="ECO:0000256" key="5">
    <source>
        <dbReference type="ARBA" id="ARBA00022692"/>
    </source>
</evidence>
<organism evidence="17 18">
    <name type="scientific">Trichomonas vaginalis (strain ATCC PRA-98 / G3)</name>
    <dbReference type="NCBI Taxonomy" id="412133"/>
    <lineage>
        <taxon>Eukaryota</taxon>
        <taxon>Metamonada</taxon>
        <taxon>Parabasalia</taxon>
        <taxon>Trichomonadida</taxon>
        <taxon>Trichomonadidae</taxon>
        <taxon>Trichomonas</taxon>
    </lineage>
</organism>
<dbReference type="Pfam" id="PF12810">
    <property type="entry name" value="ALK_LTK_GRD"/>
    <property type="match status" value="1"/>
</dbReference>
<keyword evidence="6" id="KW-0732">Signal</keyword>
<feature type="domain" description="ALK/LTK-like glycine-rich" evidence="16">
    <location>
        <begin position="2"/>
        <end position="212"/>
    </location>
</feature>
<evidence type="ECO:0000256" key="8">
    <source>
        <dbReference type="ARBA" id="ARBA00022777"/>
    </source>
</evidence>
<dbReference type="RefSeq" id="XP_001325014.1">
    <property type="nucleotide sequence ID" value="XM_001324979.1"/>
</dbReference>
<evidence type="ECO:0000256" key="14">
    <source>
        <dbReference type="ARBA" id="ARBA00023170"/>
    </source>
</evidence>
<gene>
    <name evidence="17" type="ORF">TVAG_401170</name>
</gene>
<evidence type="ECO:0000256" key="7">
    <source>
        <dbReference type="ARBA" id="ARBA00022741"/>
    </source>
</evidence>
<keyword evidence="4" id="KW-0808">Transferase</keyword>
<keyword evidence="18" id="KW-1185">Reference proteome</keyword>
<keyword evidence="11" id="KW-0472">Membrane</keyword>
<evidence type="ECO:0000256" key="4">
    <source>
        <dbReference type="ARBA" id="ARBA00022679"/>
    </source>
</evidence>
<keyword evidence="15" id="KW-0325">Glycoprotein</keyword>
<evidence type="ECO:0000313" key="18">
    <source>
        <dbReference type="Proteomes" id="UP000001542"/>
    </source>
</evidence>
<dbReference type="GO" id="GO:0005524">
    <property type="term" value="F:ATP binding"/>
    <property type="evidence" value="ECO:0007669"/>
    <property type="project" value="UniProtKB-KW"/>
</dbReference>
<dbReference type="AlphaFoldDB" id="A2E3M5"/>
<evidence type="ECO:0000313" key="17">
    <source>
        <dbReference type="EMBL" id="EAY12791.1"/>
    </source>
</evidence>
<evidence type="ECO:0000256" key="15">
    <source>
        <dbReference type="ARBA" id="ARBA00023180"/>
    </source>
</evidence>